<dbReference type="EMBL" id="VLKF01000001">
    <property type="protein sequence ID" value="TWH73676.1"/>
    <property type="molecule type" value="Genomic_DNA"/>
</dbReference>
<comment type="caution">
    <text evidence="4">The sequence shown here is derived from an EMBL/GenBank/DDBJ whole genome shotgun (WGS) entry which is preliminary data.</text>
</comment>
<dbReference type="InterPro" id="IPR025519">
    <property type="entry name" value="DUF4407"/>
</dbReference>
<dbReference type="OrthoDB" id="594406at2"/>
<keyword evidence="1" id="KW-0175">Coiled coil</keyword>
<organism evidence="4 5">
    <name type="scientific">Modestobacter roseus</name>
    <dbReference type="NCBI Taxonomy" id="1181884"/>
    <lineage>
        <taxon>Bacteria</taxon>
        <taxon>Bacillati</taxon>
        <taxon>Actinomycetota</taxon>
        <taxon>Actinomycetes</taxon>
        <taxon>Geodermatophilales</taxon>
        <taxon>Geodermatophilaceae</taxon>
        <taxon>Modestobacter</taxon>
    </lineage>
</organism>
<gene>
    <name evidence="4" type="ORF">JD78_02200</name>
</gene>
<reference evidence="4 5" key="1">
    <citation type="submission" date="2019-07" db="EMBL/GenBank/DDBJ databases">
        <title>R&amp;d 2014.</title>
        <authorList>
            <person name="Klenk H.-P."/>
        </authorList>
    </citation>
    <scope>NUCLEOTIDE SEQUENCE [LARGE SCALE GENOMIC DNA]</scope>
    <source>
        <strain evidence="4 5">DSM 45764</strain>
    </source>
</reference>
<keyword evidence="3" id="KW-0472">Membrane</keyword>
<name>A0A562IS80_9ACTN</name>
<keyword evidence="3" id="KW-1133">Transmembrane helix</keyword>
<dbReference type="Proteomes" id="UP000321490">
    <property type="component" value="Unassembled WGS sequence"/>
</dbReference>
<feature type="transmembrane region" description="Helical" evidence="3">
    <location>
        <begin position="33"/>
        <end position="54"/>
    </location>
</feature>
<evidence type="ECO:0000313" key="4">
    <source>
        <dbReference type="EMBL" id="TWH73676.1"/>
    </source>
</evidence>
<feature type="coiled-coil region" evidence="1">
    <location>
        <begin position="237"/>
        <end position="264"/>
    </location>
</feature>
<dbReference type="RefSeq" id="WP_153357853.1">
    <property type="nucleotide sequence ID" value="NZ_JABGDC010000021.1"/>
</dbReference>
<feature type="transmembrane region" description="Helical" evidence="3">
    <location>
        <begin position="100"/>
        <end position="120"/>
    </location>
</feature>
<evidence type="ECO:0000256" key="3">
    <source>
        <dbReference type="SAM" id="Phobius"/>
    </source>
</evidence>
<accession>A0A562IS80</accession>
<evidence type="ECO:0000256" key="1">
    <source>
        <dbReference type="SAM" id="Coils"/>
    </source>
</evidence>
<feature type="transmembrane region" description="Helical" evidence="3">
    <location>
        <begin position="60"/>
        <end position="79"/>
    </location>
</feature>
<sequence>MRTRTRFGDRLAVLGGARLDVLRVAPGARARQVALGGVLVSTAALAALSAAFAVHMTLGAWWALATAIGLGWGLVILNLDRMLLTGMSHDPSWQRNVAMALPRVALALILGTVISTPLTLQVFSKEIDATIVTMQAEAAQEFSEGLDADERYAQIPVLSERIAESQAVLAGGRTADPNAAPTVVAAQAERDAKRAAYDAAVGRYDELQAKAQCELDGTCGSGRAGTGDAYFSAAAAAAQEATARDRAKAELDDAEAALQQTRATAADEAASADARGLALARTDLAADSAELTRLTDARNAEQAAFDAENGESDGILARLEAMDRLGEERPMVGTAHLMLFLLFLCIEVLPVLVKVMLNFSPPSAYDRLLEVRDAEEIEAEKIRVNGRQRAQRARADLVVAAETDRMAREILEREAAQREEAARKAARRRARRLPRTLRAIFPARDGAPAAPEIIEPTLDTGELEALLTGSYEAGMYGTGSRRAGRPEVPGPRPAAEAVLAGADDSDR</sequence>
<proteinExistence type="predicted"/>
<keyword evidence="3" id="KW-0812">Transmembrane</keyword>
<dbReference type="Pfam" id="PF14362">
    <property type="entry name" value="DUF4407"/>
    <property type="match status" value="1"/>
</dbReference>
<evidence type="ECO:0000313" key="5">
    <source>
        <dbReference type="Proteomes" id="UP000321490"/>
    </source>
</evidence>
<dbReference type="AlphaFoldDB" id="A0A562IS80"/>
<evidence type="ECO:0000256" key="2">
    <source>
        <dbReference type="SAM" id="MobiDB-lite"/>
    </source>
</evidence>
<protein>
    <submittedName>
        <fullName evidence="4">Uncharacterized protein DUF4407</fullName>
    </submittedName>
</protein>
<keyword evidence="5" id="KW-1185">Reference proteome</keyword>
<feature type="region of interest" description="Disordered" evidence="2">
    <location>
        <begin position="474"/>
        <end position="507"/>
    </location>
</feature>